<keyword evidence="3" id="KW-0997">Cell inner membrane</keyword>
<evidence type="ECO:0000256" key="6">
    <source>
        <dbReference type="ARBA" id="ARBA00023065"/>
    </source>
</evidence>
<dbReference type="RefSeq" id="WP_425343813.1">
    <property type="nucleotide sequence ID" value="NZ_JBGUBD010000001.1"/>
</dbReference>
<comment type="activity regulation">
    <text evidence="11">Na(+) is not transported, but it plays an essential structural role and its presence is essential for fluoride channel function.</text>
</comment>
<dbReference type="HAMAP" id="MF_00454">
    <property type="entry name" value="FluC"/>
    <property type="match status" value="1"/>
</dbReference>
<dbReference type="Proteomes" id="UP001575105">
    <property type="component" value="Unassembled WGS sequence"/>
</dbReference>
<keyword evidence="2 11" id="KW-1003">Cell membrane</keyword>
<evidence type="ECO:0000256" key="11">
    <source>
        <dbReference type="HAMAP-Rule" id="MF_00454"/>
    </source>
</evidence>
<feature type="region of interest" description="Disordered" evidence="12">
    <location>
        <begin position="1"/>
        <end position="23"/>
    </location>
</feature>
<comment type="subcellular location">
    <subcellularLocation>
        <location evidence="1 11">Cell membrane</location>
        <topology evidence="1 11">Multi-pass membrane protein</topology>
    </subcellularLocation>
</comment>
<evidence type="ECO:0000313" key="14">
    <source>
        <dbReference type="Proteomes" id="UP001575105"/>
    </source>
</evidence>
<keyword evidence="7 11" id="KW-0472">Membrane</keyword>
<evidence type="ECO:0000256" key="1">
    <source>
        <dbReference type="ARBA" id="ARBA00004651"/>
    </source>
</evidence>
<dbReference type="PANTHER" id="PTHR28259">
    <property type="entry name" value="FLUORIDE EXPORT PROTEIN 1-RELATED"/>
    <property type="match status" value="1"/>
</dbReference>
<keyword evidence="11" id="KW-0915">Sodium</keyword>
<dbReference type="Pfam" id="PF02537">
    <property type="entry name" value="CRCB"/>
    <property type="match status" value="1"/>
</dbReference>
<keyword evidence="4 11" id="KW-0812">Transmembrane</keyword>
<dbReference type="EMBL" id="JBGUBD010000001">
    <property type="protein sequence ID" value="MFA9476888.1"/>
    <property type="molecule type" value="Genomic_DNA"/>
</dbReference>
<evidence type="ECO:0000256" key="5">
    <source>
        <dbReference type="ARBA" id="ARBA00022989"/>
    </source>
</evidence>
<organism evidence="13 14">
    <name type="scientific">Natronomicrosphaera hydrolytica</name>
    <dbReference type="NCBI Taxonomy" id="3242702"/>
    <lineage>
        <taxon>Bacteria</taxon>
        <taxon>Pseudomonadati</taxon>
        <taxon>Planctomycetota</taxon>
        <taxon>Phycisphaerae</taxon>
        <taxon>Phycisphaerales</taxon>
        <taxon>Phycisphaeraceae</taxon>
        <taxon>Natronomicrosphaera</taxon>
    </lineage>
</organism>
<keyword evidence="6 11" id="KW-0406">Ion transport</keyword>
<comment type="catalytic activity">
    <reaction evidence="10">
        <text>fluoride(in) = fluoride(out)</text>
        <dbReference type="Rhea" id="RHEA:76159"/>
        <dbReference type="ChEBI" id="CHEBI:17051"/>
    </reaction>
    <physiologicalReaction direction="left-to-right" evidence="10">
        <dbReference type="Rhea" id="RHEA:76160"/>
    </physiologicalReaction>
</comment>
<evidence type="ECO:0000256" key="3">
    <source>
        <dbReference type="ARBA" id="ARBA00022519"/>
    </source>
</evidence>
<evidence type="ECO:0000313" key="13">
    <source>
        <dbReference type="EMBL" id="MFA9476888.1"/>
    </source>
</evidence>
<evidence type="ECO:0000256" key="8">
    <source>
        <dbReference type="ARBA" id="ARBA00023303"/>
    </source>
</evidence>
<feature type="transmembrane region" description="Helical" evidence="11">
    <location>
        <begin position="66"/>
        <end position="84"/>
    </location>
</feature>
<evidence type="ECO:0000256" key="2">
    <source>
        <dbReference type="ARBA" id="ARBA00022475"/>
    </source>
</evidence>
<evidence type="ECO:0000256" key="4">
    <source>
        <dbReference type="ARBA" id="ARBA00022692"/>
    </source>
</evidence>
<name>A0ABV4U3K6_9BACT</name>
<evidence type="ECO:0000256" key="12">
    <source>
        <dbReference type="SAM" id="MobiDB-lite"/>
    </source>
</evidence>
<keyword evidence="11" id="KW-0813">Transport</keyword>
<keyword evidence="11" id="KW-0479">Metal-binding</keyword>
<keyword evidence="8 11" id="KW-0407">Ion channel</keyword>
<feature type="transmembrane region" description="Helical" evidence="11">
    <location>
        <begin position="96"/>
        <end position="114"/>
    </location>
</feature>
<feature type="binding site" evidence="11">
    <location>
        <position position="107"/>
    </location>
    <ligand>
        <name>Na(+)</name>
        <dbReference type="ChEBI" id="CHEBI:29101"/>
        <note>structural</note>
    </ligand>
</feature>
<evidence type="ECO:0000256" key="7">
    <source>
        <dbReference type="ARBA" id="ARBA00023136"/>
    </source>
</evidence>
<protein>
    <recommendedName>
        <fullName evidence="11">Fluoride-specific ion channel FluC</fullName>
    </recommendedName>
</protein>
<comment type="similarity">
    <text evidence="9 11">Belongs to the fluoride channel Fluc/FEX (TC 1.A.43) family.</text>
</comment>
<dbReference type="PANTHER" id="PTHR28259:SF1">
    <property type="entry name" value="FLUORIDE EXPORT PROTEIN 1-RELATED"/>
    <property type="match status" value="1"/>
</dbReference>
<comment type="function">
    <text evidence="11">Fluoride-specific ion channel. Important for reducing fluoride concentration in the cell, thus reducing its toxicity.</text>
</comment>
<feature type="transmembrane region" description="Helical" evidence="11">
    <location>
        <begin position="33"/>
        <end position="54"/>
    </location>
</feature>
<proteinExistence type="inferred from homology"/>
<comment type="caution">
    <text evidence="13">The sequence shown here is derived from an EMBL/GenBank/DDBJ whole genome shotgun (WGS) entry which is preliminary data.</text>
</comment>
<feature type="transmembrane region" description="Helical" evidence="11">
    <location>
        <begin position="126"/>
        <end position="150"/>
    </location>
</feature>
<keyword evidence="14" id="KW-1185">Reference proteome</keyword>
<dbReference type="InterPro" id="IPR003691">
    <property type="entry name" value="FluC"/>
</dbReference>
<keyword evidence="5 11" id="KW-1133">Transmembrane helix</keyword>
<reference evidence="13 14" key="1">
    <citation type="submission" date="2024-08" db="EMBL/GenBank/DDBJ databases">
        <title>Whole-genome sequencing of halo(alkali)philic microorganisms from hypersaline lakes.</title>
        <authorList>
            <person name="Sorokin D.Y."/>
            <person name="Merkel A.Y."/>
            <person name="Messina E."/>
            <person name="Yakimov M."/>
        </authorList>
    </citation>
    <scope>NUCLEOTIDE SEQUENCE [LARGE SCALE GENOMIC DNA]</scope>
    <source>
        <strain evidence="13 14">AB-hyl4</strain>
    </source>
</reference>
<sequence length="174" mass="18419">MSSVQSTVDEARMQVNPPRPGERGRWLPPMGNVAAVAAGGMIGAVLRVGFVVVFPNSAGQFPWTTFVENVVGAFLLGWVLVMLLERWRPRWSSVQPFLCTGVLGSFTTFSNFSVEWTLLANDGRLWLAVGYPAASVAAGLAAAGLGMLLARRMRPAGRGSSRAAPGSAEREGGA</sequence>
<evidence type="ECO:0000256" key="10">
    <source>
        <dbReference type="ARBA" id="ARBA00035585"/>
    </source>
</evidence>
<accession>A0ABV4U3K6</accession>
<evidence type="ECO:0000256" key="9">
    <source>
        <dbReference type="ARBA" id="ARBA00035120"/>
    </source>
</evidence>
<gene>
    <name evidence="11" type="primary">fluC</name>
    <name evidence="11" type="synonym">crcB</name>
    <name evidence="13" type="ORF">ACERK3_01145</name>
</gene>
<feature type="binding site" evidence="11">
    <location>
        <position position="104"/>
    </location>
    <ligand>
        <name>Na(+)</name>
        <dbReference type="ChEBI" id="CHEBI:29101"/>
        <note>structural</note>
    </ligand>
</feature>